<keyword evidence="3" id="KW-0614">Plasmid</keyword>
<dbReference type="EMBL" id="AF416330">
    <property type="protein sequence ID" value="AAN05169.1"/>
    <property type="molecule type" value="Genomic_DNA"/>
</dbReference>
<geneLocation type="plasmid" evidence="3">
    <name>pSD20</name>
</geneLocation>
<dbReference type="InterPro" id="IPR001296">
    <property type="entry name" value="Glyco_trans_1"/>
</dbReference>
<dbReference type="PANTHER" id="PTHR12526:SF636">
    <property type="entry name" value="BLL3647 PROTEIN"/>
    <property type="match status" value="1"/>
</dbReference>
<organism evidence="3">
    <name type="scientific">Ruegeria sp. PR1b</name>
    <dbReference type="NCBI Taxonomy" id="185588"/>
    <lineage>
        <taxon>Bacteria</taxon>
        <taxon>Pseudomonadati</taxon>
        <taxon>Pseudomonadota</taxon>
        <taxon>Alphaproteobacteria</taxon>
        <taxon>Rhodobacterales</taxon>
        <taxon>Roseobacteraceae</taxon>
        <taxon>Ruegeria</taxon>
    </lineage>
</organism>
<protein>
    <submittedName>
        <fullName evidence="3">RB148</fullName>
    </submittedName>
</protein>
<dbReference type="Pfam" id="PF12000">
    <property type="entry name" value="Glyco_trans_4_3"/>
    <property type="match status" value="1"/>
</dbReference>
<dbReference type="CAZy" id="GT4">
    <property type="family name" value="Glycosyltransferase Family 4"/>
</dbReference>
<evidence type="ECO:0000313" key="3">
    <source>
        <dbReference type="EMBL" id="AAN05169.1"/>
    </source>
</evidence>
<dbReference type="GO" id="GO:0016757">
    <property type="term" value="F:glycosyltransferase activity"/>
    <property type="evidence" value="ECO:0007669"/>
    <property type="project" value="InterPro"/>
</dbReference>
<dbReference type="Gene3D" id="3.40.50.2000">
    <property type="entry name" value="Glycogen Phosphorylase B"/>
    <property type="match status" value="2"/>
</dbReference>
<accession>Q8KW94</accession>
<evidence type="ECO:0000259" key="1">
    <source>
        <dbReference type="Pfam" id="PF00534"/>
    </source>
</evidence>
<dbReference type="CDD" id="cd03818">
    <property type="entry name" value="GT4_ExpC-like"/>
    <property type="match status" value="1"/>
</dbReference>
<dbReference type="Pfam" id="PF00534">
    <property type="entry name" value="Glycos_transf_1"/>
    <property type="match status" value="1"/>
</dbReference>
<evidence type="ECO:0000259" key="2">
    <source>
        <dbReference type="Pfam" id="PF12000"/>
    </source>
</evidence>
<feature type="domain" description="Glycosyl transferase family 4" evidence="2">
    <location>
        <begin position="63"/>
        <end position="229"/>
    </location>
</feature>
<feature type="domain" description="Glycosyl transferase family 1" evidence="1">
    <location>
        <begin position="249"/>
        <end position="419"/>
    </location>
</feature>
<dbReference type="SUPFAM" id="SSF53756">
    <property type="entry name" value="UDP-Glycosyltransferase/glycogen phosphorylase"/>
    <property type="match status" value="1"/>
</dbReference>
<dbReference type="PANTHER" id="PTHR12526">
    <property type="entry name" value="GLYCOSYLTRANSFERASE"/>
    <property type="match status" value="1"/>
</dbReference>
<dbReference type="AlphaFoldDB" id="Q8KW94"/>
<proteinExistence type="predicted"/>
<name>Q8KW94_9RHOB</name>
<sequence length="452" mass="50559">MRVPIKLRAAPDPCLQTGFPAPKPLNAGHHRLKKADFMKLLFVHQNMPGQYRELLDWLAAQGGHELVFLTQRQNVKIPGVQTVVYKPFHQPAKDAFGLSKVWEEAAGAGFGAVMALQQFATKTGFRPDVILGHTGWGELSFLKDLWPDVPIIGYFEYYYNMEGGMVGFDPERPAGEHAPYFNRARNVVPCLNRDVVDLGHVPTQWQRDRFPKSFHDSMYVCHDGIRTDKLGPDPKAEIPLGRLAEPLRAGDEVVTYIARNMERARGFHVMMRALPEIQAARPNARILMIGGNETSYGAESKHPGGLRGEMEEELGDRVDWNRVHFVGRVPYAQLCKIIQLSRCHIYLTMPFVLSWSLLESMAMQATIVAADVAPVREAISHGETGLLVDFFDPSALAAQVSEVLARPQEYAHLGVNARAHVVENYDFLTRCLPEHIAQINALAHTPDKIAFG</sequence>
<dbReference type="InterPro" id="IPR022623">
    <property type="entry name" value="Glyco_trans_4"/>
</dbReference>
<reference evidence="3" key="1">
    <citation type="journal article" date="2003" name="Plasmid">
        <title>Nucleotide sequence based characterizations of two cryptic plasmids from the marine bacterium Ruegeria isolate PR1b.</title>
        <authorList>
            <person name="Zhong Z."/>
            <person name="Caspi R."/>
            <person name="Helinski D."/>
            <person name="Knauf V."/>
            <person name="Sykes S."/>
            <person name="O'Byrne C."/>
            <person name="Shea T.P."/>
            <person name="Wilkinson J.E."/>
            <person name="DeLoughery C."/>
            <person name="Toukdarian A."/>
        </authorList>
    </citation>
    <scope>NUCLEOTIDE SEQUENCE</scope>
    <source>
        <strain evidence="3">PR1b</strain>
        <plasmid evidence="3">pSD20</plasmid>
    </source>
</reference>